<keyword evidence="1" id="KW-0880">Kelch repeat</keyword>
<evidence type="ECO:0000259" key="4">
    <source>
        <dbReference type="Pfam" id="PF24922"/>
    </source>
</evidence>
<evidence type="ECO:0000313" key="5">
    <source>
        <dbReference type="EMBL" id="KAI7749852.1"/>
    </source>
</evidence>
<dbReference type="EMBL" id="JAMZMK010006268">
    <property type="protein sequence ID" value="KAI7749852.1"/>
    <property type="molecule type" value="Genomic_DNA"/>
</dbReference>
<dbReference type="Gene3D" id="2.120.10.80">
    <property type="entry name" value="Kelch-type beta propeller"/>
    <property type="match status" value="2"/>
</dbReference>
<dbReference type="AlphaFoldDB" id="A0AAD5CXQ9"/>
<dbReference type="SUPFAM" id="SSF90257">
    <property type="entry name" value="Myosin rod fragments"/>
    <property type="match status" value="1"/>
</dbReference>
<organism evidence="5 6">
    <name type="scientific">Ambrosia artemisiifolia</name>
    <name type="common">Common ragweed</name>
    <dbReference type="NCBI Taxonomy" id="4212"/>
    <lineage>
        <taxon>Eukaryota</taxon>
        <taxon>Viridiplantae</taxon>
        <taxon>Streptophyta</taxon>
        <taxon>Embryophyta</taxon>
        <taxon>Tracheophyta</taxon>
        <taxon>Spermatophyta</taxon>
        <taxon>Magnoliopsida</taxon>
        <taxon>eudicotyledons</taxon>
        <taxon>Gunneridae</taxon>
        <taxon>Pentapetalae</taxon>
        <taxon>asterids</taxon>
        <taxon>campanulids</taxon>
        <taxon>Asterales</taxon>
        <taxon>Asteraceae</taxon>
        <taxon>Asteroideae</taxon>
        <taxon>Heliantheae alliance</taxon>
        <taxon>Heliantheae</taxon>
        <taxon>Ambrosia</taxon>
    </lineage>
</organism>
<keyword evidence="6" id="KW-1185">Reference proteome</keyword>
<dbReference type="PANTHER" id="PTHR46093">
    <property type="entry name" value="ACYL-COA-BINDING DOMAIN-CONTAINING PROTEIN 5"/>
    <property type="match status" value="1"/>
</dbReference>
<evidence type="ECO:0000256" key="2">
    <source>
        <dbReference type="ARBA" id="ARBA00022737"/>
    </source>
</evidence>
<dbReference type="InterPro" id="IPR056819">
    <property type="entry name" value="ACBP4-6_C"/>
</dbReference>
<reference evidence="5" key="1">
    <citation type="submission" date="2022-06" db="EMBL/GenBank/DDBJ databases">
        <title>Uncovering the hologenomic basis of an extraordinary plant invasion.</title>
        <authorList>
            <person name="Bieker V.C."/>
            <person name="Martin M.D."/>
            <person name="Gilbert T."/>
            <person name="Hodgins K."/>
            <person name="Battlay P."/>
            <person name="Petersen B."/>
            <person name="Wilson J."/>
        </authorList>
    </citation>
    <scope>NUCLEOTIDE SEQUENCE</scope>
    <source>
        <strain evidence="5">AA19_3_7</strain>
        <tissue evidence="5">Leaf</tissue>
    </source>
</reference>
<dbReference type="Pfam" id="PF01344">
    <property type="entry name" value="Kelch_1"/>
    <property type="match status" value="1"/>
</dbReference>
<name>A0AAD5CXQ9_AMBAR</name>
<dbReference type="SUPFAM" id="SSF117281">
    <property type="entry name" value="Kelch motif"/>
    <property type="match status" value="1"/>
</dbReference>
<keyword evidence="2" id="KW-0677">Repeat</keyword>
<feature type="coiled-coil region" evidence="3">
    <location>
        <begin position="281"/>
        <end position="381"/>
    </location>
</feature>
<dbReference type="PANTHER" id="PTHR46093:SF5">
    <property type="entry name" value="OS02G0822800 PROTEIN"/>
    <property type="match status" value="1"/>
</dbReference>
<dbReference type="InterPro" id="IPR015915">
    <property type="entry name" value="Kelch-typ_b-propeller"/>
</dbReference>
<proteinExistence type="predicted"/>
<gene>
    <name evidence="5" type="ORF">M8C21_027517</name>
</gene>
<keyword evidence="3" id="KW-0175">Coiled coil</keyword>
<dbReference type="Pfam" id="PF24922">
    <property type="entry name" value="ACBP4_C"/>
    <property type="match status" value="1"/>
</dbReference>
<protein>
    <recommendedName>
        <fullName evidence="4">Acyl-CoA-binding domain-containing protein</fullName>
    </recommendedName>
</protein>
<dbReference type="Pfam" id="PF24681">
    <property type="entry name" value="Kelch_KLHDC2_KLHL20_DRC7"/>
    <property type="match status" value="1"/>
</dbReference>
<dbReference type="InterPro" id="IPR006652">
    <property type="entry name" value="Kelch_1"/>
</dbReference>
<evidence type="ECO:0000313" key="6">
    <source>
        <dbReference type="Proteomes" id="UP001206925"/>
    </source>
</evidence>
<evidence type="ECO:0000256" key="1">
    <source>
        <dbReference type="ARBA" id="ARBA00022441"/>
    </source>
</evidence>
<comment type="caution">
    <text evidence="5">The sequence shown here is derived from an EMBL/GenBank/DDBJ whole genome shotgun (WGS) entry which is preliminary data.</text>
</comment>
<evidence type="ECO:0000256" key="3">
    <source>
        <dbReference type="SAM" id="Coils"/>
    </source>
</evidence>
<dbReference type="Proteomes" id="UP001206925">
    <property type="component" value="Unassembled WGS sequence"/>
</dbReference>
<dbReference type="Gene3D" id="1.10.287.1490">
    <property type="match status" value="1"/>
</dbReference>
<accession>A0AAD5CXQ9</accession>
<dbReference type="CDD" id="cd14686">
    <property type="entry name" value="bZIP"/>
    <property type="match status" value="1"/>
</dbReference>
<feature type="domain" description="Acyl-CoA-binding" evidence="4">
    <location>
        <begin position="279"/>
        <end position="379"/>
    </location>
</feature>
<sequence>MGTDNWHLALEYDQWVSLPVAGTRPSARYKHAAVVVDEKLYIVGGSRNGRYLSDVQVARGGQSVSLVGSKLIMFGGEDKRRHLMNDVHILDLETMAWNVAETIQTPPAPRFDHTATVHANRYLQIYGGCTHSIFFNDLHVLDLETLEWSQPQIQGDLVSPRAGHAGVSIDEKWFMVGGGDNRNGASETLVMDLHKLAISVLTNVKGRHPLASEGLSVSSTFLDGDQYLVAFGGYNGKYNNESPAAAAAAASVTAAYALAKSESLDFTNFNSKPKVELSVKINVIKEEKKTLESTIREVEAENSQLMEKLEDLKVTHVDLTKELHSVQNQLASEKSRCDDLEAQILDLQKKLSSMQSIEQQVQELRSQNSAIEQDMELASTAQTQGSGGVWRWIAG</sequence>